<keyword evidence="3" id="KW-1185">Reference proteome</keyword>
<evidence type="ECO:0000256" key="1">
    <source>
        <dbReference type="SAM" id="MobiDB-lite"/>
    </source>
</evidence>
<feature type="region of interest" description="Disordered" evidence="1">
    <location>
        <begin position="87"/>
        <end position="117"/>
    </location>
</feature>
<proteinExistence type="predicted"/>
<evidence type="ECO:0000313" key="2">
    <source>
        <dbReference type="EMBL" id="KAL2466652.1"/>
    </source>
</evidence>
<feature type="region of interest" description="Disordered" evidence="1">
    <location>
        <begin position="181"/>
        <end position="231"/>
    </location>
</feature>
<feature type="compositionally biased region" description="Basic and acidic residues" evidence="1">
    <location>
        <begin position="87"/>
        <end position="110"/>
    </location>
</feature>
<feature type="compositionally biased region" description="Basic and acidic residues" evidence="1">
    <location>
        <begin position="207"/>
        <end position="225"/>
    </location>
</feature>
<evidence type="ECO:0000313" key="3">
    <source>
        <dbReference type="Proteomes" id="UP001604336"/>
    </source>
</evidence>
<gene>
    <name evidence="2" type="ORF">Adt_42503</name>
</gene>
<dbReference type="Proteomes" id="UP001604336">
    <property type="component" value="Unassembled WGS sequence"/>
</dbReference>
<dbReference type="AlphaFoldDB" id="A0ABD1PRV1"/>
<dbReference type="EMBL" id="JBFOLK010000013">
    <property type="protein sequence ID" value="KAL2466652.1"/>
    <property type="molecule type" value="Genomic_DNA"/>
</dbReference>
<protein>
    <submittedName>
        <fullName evidence="2">RNase H domain-containing protein</fullName>
    </submittedName>
</protein>
<name>A0ABD1PRV1_9LAMI</name>
<feature type="compositionally biased region" description="Acidic residues" evidence="1">
    <location>
        <begin position="385"/>
        <end position="398"/>
    </location>
</feature>
<organism evidence="2 3">
    <name type="scientific">Abeliophyllum distichum</name>
    <dbReference type="NCBI Taxonomy" id="126358"/>
    <lineage>
        <taxon>Eukaryota</taxon>
        <taxon>Viridiplantae</taxon>
        <taxon>Streptophyta</taxon>
        <taxon>Embryophyta</taxon>
        <taxon>Tracheophyta</taxon>
        <taxon>Spermatophyta</taxon>
        <taxon>Magnoliopsida</taxon>
        <taxon>eudicotyledons</taxon>
        <taxon>Gunneridae</taxon>
        <taxon>Pentapetalae</taxon>
        <taxon>asterids</taxon>
        <taxon>lamiids</taxon>
        <taxon>Lamiales</taxon>
        <taxon>Oleaceae</taxon>
        <taxon>Forsythieae</taxon>
        <taxon>Abeliophyllum</taxon>
    </lineage>
</organism>
<feature type="region of interest" description="Disordered" evidence="1">
    <location>
        <begin position="297"/>
        <end position="323"/>
    </location>
</feature>
<reference evidence="3" key="1">
    <citation type="submission" date="2024-07" db="EMBL/GenBank/DDBJ databases">
        <title>Two chromosome-level genome assemblies of Korean endemic species Abeliophyllum distichum and Forsythia ovata (Oleaceae).</title>
        <authorList>
            <person name="Jang H."/>
        </authorList>
    </citation>
    <scope>NUCLEOTIDE SEQUENCE [LARGE SCALE GENOMIC DNA]</scope>
</reference>
<feature type="region of interest" description="Disordered" evidence="1">
    <location>
        <begin position="378"/>
        <end position="398"/>
    </location>
</feature>
<sequence>MIADIVQLNDIQQKEGKTIKSYFKRFSNVINKIETVTDEKALDALVTGLHMRTPFRRDVQNNQLKTYSQLVDLVQREIRSEETIKNREKAERERGDRYRREGRRSPESRFSRFKKRYSPGPWNNHYRRFNQIEVISAPLPKAPAMAPLPTATPPKFCRIHRTRVHNMEDCLNVRELINYGARSQGEENQPVQGRRWPPALGRRPPPRRQDNGPRRNGGRNDRNQDPPRLNGPAEAPLIWIINTIIGRPSVGGHTMNSRRNYAKAAREEPVESWQVHGHRPEAPLISFTKEDEEIHEISDSGHSLRLPRSPRKARVEGSSRRSHLTSIHHLAMKFPTPGGVATVCGNQMEARACYMYALRKVAKHEDIVPTVMAIHSEPMDLDHGEPDEEMILDEGLDP</sequence>
<comment type="caution">
    <text evidence="2">The sequence shown here is derived from an EMBL/GenBank/DDBJ whole genome shotgun (WGS) entry which is preliminary data.</text>
</comment>
<accession>A0ABD1PRV1</accession>